<evidence type="ECO:0000256" key="4">
    <source>
        <dbReference type="ARBA" id="ARBA00023242"/>
    </source>
</evidence>
<dbReference type="EMBL" id="ADBJ01000002">
    <property type="protein sequence ID" value="EFA86678.1"/>
    <property type="molecule type" value="Genomic_DNA"/>
</dbReference>
<proteinExistence type="predicted"/>
<comment type="caution">
    <text evidence="6">The sequence shown here is derived from an EMBL/GenBank/DDBJ whole genome shotgun (WGS) entry which is preliminary data.</text>
</comment>
<dbReference type="Pfam" id="PF03517">
    <property type="entry name" value="Voldacs"/>
    <property type="match status" value="1"/>
</dbReference>
<dbReference type="GO" id="GO:0005829">
    <property type="term" value="C:cytosol"/>
    <property type="evidence" value="ECO:0007669"/>
    <property type="project" value="TreeGrafter"/>
</dbReference>
<evidence type="ECO:0000256" key="2">
    <source>
        <dbReference type="ARBA" id="ARBA00004496"/>
    </source>
</evidence>
<dbReference type="InterPro" id="IPR039924">
    <property type="entry name" value="ICln/Lot5/Saf5"/>
</dbReference>
<dbReference type="GO" id="GO:0005681">
    <property type="term" value="C:spliceosomal complex"/>
    <property type="evidence" value="ECO:0007669"/>
    <property type="project" value="TreeGrafter"/>
</dbReference>
<dbReference type="PANTHER" id="PTHR21399">
    <property type="entry name" value="CHLORIDE CONDUCTANCE REGULATORY PROTEIN ICLN"/>
    <property type="match status" value="1"/>
</dbReference>
<comment type="subcellular location">
    <subcellularLocation>
        <location evidence="2">Cytoplasm</location>
    </subcellularLocation>
    <subcellularLocation>
        <location evidence="1">Nucleus</location>
    </subcellularLocation>
</comment>
<evidence type="ECO:0000256" key="5">
    <source>
        <dbReference type="SAM" id="MobiDB-lite"/>
    </source>
</evidence>
<dbReference type="GeneID" id="31356013"/>
<organism evidence="6 7">
    <name type="scientific">Heterostelium pallidum (strain ATCC 26659 / Pp 5 / PN500)</name>
    <name type="common">Cellular slime mold</name>
    <name type="synonym">Polysphondylium pallidum</name>
    <dbReference type="NCBI Taxonomy" id="670386"/>
    <lineage>
        <taxon>Eukaryota</taxon>
        <taxon>Amoebozoa</taxon>
        <taxon>Evosea</taxon>
        <taxon>Eumycetozoa</taxon>
        <taxon>Dictyostelia</taxon>
        <taxon>Acytosteliales</taxon>
        <taxon>Acytosteliaceae</taxon>
        <taxon>Heterostelium</taxon>
    </lineage>
</organism>
<evidence type="ECO:0008006" key="8">
    <source>
        <dbReference type="Google" id="ProtNLM"/>
    </source>
</evidence>
<dbReference type="FunCoup" id="D3AWK5">
    <property type="interactions" value="354"/>
</dbReference>
<dbReference type="GO" id="GO:0045292">
    <property type="term" value="P:mRNA cis splicing, via spliceosome"/>
    <property type="evidence" value="ECO:0007669"/>
    <property type="project" value="TreeGrafter"/>
</dbReference>
<dbReference type="OMA" id="YWINENN"/>
<dbReference type="GO" id="GO:0000387">
    <property type="term" value="P:spliceosomal snRNP assembly"/>
    <property type="evidence" value="ECO:0007669"/>
    <property type="project" value="TreeGrafter"/>
</dbReference>
<name>D3AWK5_HETP5</name>
<protein>
    <recommendedName>
        <fullName evidence="8">Methylosome subunit pICln</fullName>
    </recommendedName>
</protein>
<feature type="region of interest" description="Disordered" evidence="5">
    <location>
        <begin position="90"/>
        <end position="124"/>
    </location>
</feature>
<evidence type="ECO:0000256" key="1">
    <source>
        <dbReference type="ARBA" id="ARBA00004123"/>
    </source>
</evidence>
<dbReference type="PANTHER" id="PTHR21399:SF0">
    <property type="entry name" value="METHYLOSOME SUBUNIT PICLN"/>
    <property type="match status" value="1"/>
</dbReference>
<evidence type="ECO:0000256" key="3">
    <source>
        <dbReference type="ARBA" id="ARBA00022490"/>
    </source>
</evidence>
<accession>D3AWK5</accession>
<feature type="compositionally biased region" description="Low complexity" evidence="5">
    <location>
        <begin position="95"/>
        <end position="104"/>
    </location>
</feature>
<keyword evidence="7" id="KW-1185">Reference proteome</keyword>
<evidence type="ECO:0000313" key="6">
    <source>
        <dbReference type="EMBL" id="EFA86678.1"/>
    </source>
</evidence>
<dbReference type="AlphaFoldDB" id="D3AWK5"/>
<keyword evidence="3" id="KW-0963">Cytoplasm</keyword>
<keyword evidence="4" id="KW-0539">Nucleus</keyword>
<dbReference type="GO" id="GO:0034715">
    <property type="term" value="C:pICln-Sm protein complex"/>
    <property type="evidence" value="ECO:0007669"/>
    <property type="project" value="TreeGrafter"/>
</dbReference>
<dbReference type="STRING" id="670386.D3AWK5"/>
<gene>
    <name evidence="6" type="ORF">PPL_00480</name>
</gene>
<feature type="compositionally biased region" description="Basic and acidic residues" evidence="5">
    <location>
        <begin position="198"/>
        <end position="209"/>
    </location>
</feature>
<dbReference type="Proteomes" id="UP000001396">
    <property type="component" value="Unassembled WGS sequence"/>
</dbReference>
<dbReference type="InterPro" id="IPR011993">
    <property type="entry name" value="PH-like_dom_sf"/>
</dbReference>
<feature type="region of interest" description="Disordered" evidence="5">
    <location>
        <begin position="154"/>
        <end position="217"/>
    </location>
</feature>
<reference evidence="6 7" key="1">
    <citation type="journal article" date="2011" name="Genome Res.">
        <title>Phylogeny-wide analysis of social amoeba genomes highlights ancient origins for complex intercellular communication.</title>
        <authorList>
            <person name="Heidel A.J."/>
            <person name="Lawal H.M."/>
            <person name="Felder M."/>
            <person name="Schilde C."/>
            <person name="Helps N.R."/>
            <person name="Tunggal B."/>
            <person name="Rivero F."/>
            <person name="John U."/>
            <person name="Schleicher M."/>
            <person name="Eichinger L."/>
            <person name="Platzer M."/>
            <person name="Noegel A.A."/>
            <person name="Schaap P."/>
            <person name="Gloeckner G."/>
        </authorList>
    </citation>
    <scope>NUCLEOTIDE SEQUENCE [LARGE SCALE GENOMIC DNA]</scope>
    <source>
        <strain evidence="7">ATCC 26659 / Pp 5 / PN500</strain>
    </source>
</reference>
<dbReference type="InParanoid" id="D3AWK5"/>
<sequence>MNTDTHQQQLLQELQNTDEERELYRLANVTLIRGTSDQGQGELVLTSKNVRWTGESYQLCISFLKVGLSAIMRNTEQPCLYCQVDKLPEDVSSTSNGNGNNNSENGGGDEDEEDENEHHVFEDDSFTELKFIPTNNSNLTEIYDNFCLGALLNPEPETSDGEGELYYGGNNQMEQDDDEDYEEFQDGDDQDDDDQDIDMLKPDQVDDLVRYQNPDEE</sequence>
<evidence type="ECO:0000313" key="7">
    <source>
        <dbReference type="Proteomes" id="UP000001396"/>
    </source>
</evidence>
<dbReference type="RefSeq" id="XP_020438782.1">
    <property type="nucleotide sequence ID" value="XM_020571508.1"/>
</dbReference>
<feature type="compositionally biased region" description="Acidic residues" evidence="5">
    <location>
        <begin position="174"/>
        <end position="197"/>
    </location>
</feature>
<dbReference type="Gene3D" id="2.30.29.30">
    <property type="entry name" value="Pleckstrin-homology domain (PH domain)/Phosphotyrosine-binding domain (PTB)"/>
    <property type="match status" value="1"/>
</dbReference>